<reference evidence="3" key="2">
    <citation type="submission" date="2017-05" db="EMBL/GenBank/DDBJ databases">
        <authorList>
            <consortium name="The Broad Institute Genomics Platform"/>
            <consortium name="The Broad Institute Genomic Center for Infectious Diseases"/>
            <person name="Earl A."/>
            <person name="Manson A."/>
            <person name="Schwartman J."/>
            <person name="Gilmore M."/>
            <person name="Abouelleil A."/>
            <person name="Cao P."/>
            <person name="Chapman S."/>
            <person name="Cusick C."/>
            <person name="Shea T."/>
            <person name="Young S."/>
            <person name="Neafsey D."/>
            <person name="Nusbaum C."/>
            <person name="Birren B."/>
        </authorList>
    </citation>
    <scope>NUCLEOTIDE SEQUENCE</scope>
    <source>
        <strain evidence="3">9D6_DIV0238</strain>
    </source>
</reference>
<feature type="transmembrane region" description="Helical" evidence="1">
    <location>
        <begin position="21"/>
        <end position="41"/>
    </location>
</feature>
<feature type="transmembrane region" description="Helical" evidence="1">
    <location>
        <begin position="108"/>
        <end position="130"/>
    </location>
</feature>
<dbReference type="EMBL" id="CP147246">
    <property type="protein sequence ID" value="WYJ94399.1"/>
    <property type="molecule type" value="Genomic_DNA"/>
</dbReference>
<gene>
    <name evidence="3" type="ORF">A5889_001912</name>
    <name evidence="2" type="ORF">A5889_002592</name>
</gene>
<dbReference type="Proteomes" id="UP000196151">
    <property type="component" value="Chromosome"/>
</dbReference>
<dbReference type="AlphaFoldDB" id="A0A200IZ99"/>
<name>A0A200IZ99_9ENTE</name>
<dbReference type="OrthoDB" id="2183029at2"/>
<dbReference type="RefSeq" id="WP_087641688.1">
    <property type="nucleotide sequence ID" value="NZ_CP147246.1"/>
</dbReference>
<dbReference type="EMBL" id="NIBQ01000003">
    <property type="protein sequence ID" value="OUZ30304.1"/>
    <property type="molecule type" value="Genomic_DNA"/>
</dbReference>
<reference evidence="3" key="3">
    <citation type="submission" date="2024-03" db="EMBL/GenBank/DDBJ databases">
        <title>The Genome Sequence of Enterococcus sp. DIV0238c.</title>
        <authorList>
            <consortium name="The Broad Institute Genomics Platform"/>
            <consortium name="The Broad Institute Microbial Omics Core"/>
            <consortium name="The Broad Institute Genomic Center for Infectious Diseases"/>
            <person name="Earl A."/>
            <person name="Manson A."/>
            <person name="Gilmore M."/>
            <person name="Schwartman J."/>
            <person name="Shea T."/>
            <person name="Abouelleil A."/>
            <person name="Cao P."/>
            <person name="Chapman S."/>
            <person name="Cusick C."/>
            <person name="Young S."/>
            <person name="Neafsey D."/>
            <person name="Nusbaum C."/>
            <person name="Birren B."/>
        </authorList>
    </citation>
    <scope>NUCLEOTIDE SEQUENCE</scope>
    <source>
        <strain evidence="3">9D6_DIV0238</strain>
    </source>
</reference>
<organism evidence="2">
    <name type="scientific">Candidatus Enterococcus dunnyi</name>
    <dbReference type="NCBI Taxonomy" id="1834192"/>
    <lineage>
        <taxon>Bacteria</taxon>
        <taxon>Bacillati</taxon>
        <taxon>Bacillota</taxon>
        <taxon>Bacilli</taxon>
        <taxon>Lactobacillales</taxon>
        <taxon>Enterococcaceae</taxon>
        <taxon>Enterococcus</taxon>
    </lineage>
</organism>
<keyword evidence="1" id="KW-0812">Transmembrane</keyword>
<proteinExistence type="predicted"/>
<sequence>MKEELRNAKQEMKEKMRPYQIYGYYISIPLIIIVVFVLSFLGINIKSVGTIILAFTILAHVGVSKLNLVSKKKYIAPILMYVAEIVGLILAIVMMSELAMGGTGDASLILIGLTVFPIEVIAIIFFFITANDIKKAYPTMKEESKEAREKYLAIKKGN</sequence>
<evidence type="ECO:0000313" key="3">
    <source>
        <dbReference type="EMBL" id="WYJ94399.1"/>
    </source>
</evidence>
<keyword evidence="4" id="KW-1185">Reference proteome</keyword>
<reference evidence="2" key="1">
    <citation type="submission" date="2017-05" db="EMBL/GenBank/DDBJ databases">
        <title>The Genome Sequence of Enterococcus sp. 9D6_DIV0238.</title>
        <authorList>
            <consortium name="The Broad Institute Genomics Platform"/>
            <consortium name="The Broad Institute Genomic Center for Infectious Diseases"/>
            <person name="Earl A."/>
            <person name="Manson A."/>
            <person name="Schwartman J."/>
            <person name="Gilmore M."/>
            <person name="Abouelleil A."/>
            <person name="Cao P."/>
            <person name="Chapman S."/>
            <person name="Cusick C."/>
            <person name="Shea T."/>
            <person name="Young S."/>
            <person name="Neafsey D."/>
            <person name="Nusbaum C."/>
            <person name="Birren B."/>
        </authorList>
    </citation>
    <scope>NUCLEOTIDE SEQUENCE [LARGE SCALE GENOMIC DNA]</scope>
    <source>
        <strain evidence="2">9D6_DIV0238</strain>
    </source>
</reference>
<evidence type="ECO:0000313" key="4">
    <source>
        <dbReference type="Proteomes" id="UP000196151"/>
    </source>
</evidence>
<feature type="transmembrane region" description="Helical" evidence="1">
    <location>
        <begin position="78"/>
        <end position="96"/>
    </location>
</feature>
<accession>A0A200IZ99</accession>
<keyword evidence="1" id="KW-1133">Transmembrane helix</keyword>
<evidence type="ECO:0000256" key="1">
    <source>
        <dbReference type="SAM" id="Phobius"/>
    </source>
</evidence>
<feature type="transmembrane region" description="Helical" evidence="1">
    <location>
        <begin position="47"/>
        <end position="66"/>
    </location>
</feature>
<keyword evidence="1" id="KW-0472">Membrane</keyword>
<protein>
    <submittedName>
        <fullName evidence="2">Uncharacterized protein</fullName>
    </submittedName>
</protein>
<evidence type="ECO:0000313" key="2">
    <source>
        <dbReference type="EMBL" id="OUZ30304.1"/>
    </source>
</evidence>